<gene>
    <name evidence="1" type="ORF">DI609_10885</name>
</gene>
<keyword evidence="1" id="KW-0808">Transferase</keyword>
<dbReference type="PANTHER" id="PTHR43463">
    <property type="entry name" value="NICOTINATE-NUCLEOTIDE--DIMETHYLBENZIMIDAZOLE PHOSPHORIBOSYLTRANSFERASE"/>
    <property type="match status" value="1"/>
</dbReference>
<sequence>MAVDFTAVEAVDPTRVAEATRRLEATTMAAGGGRASLGELAAWGGWLAACQGRELPAALERVTLAVVAGEPATTPAVSILPEDSLSQVGELYSSGRSPVAAAAVAQDVRVEFIDANAAATDQLSTEQASPGAEPGIEEWLAAGAAFADAEADKGTELLLLGDFGPGTTTAAATIIGAICGIEPVKVIGWGSGIDDQGWRRKVAQIRDGMFAVRDVRTEPREILSRAAAPHIAVLTGMLAQAAIRRTPVIFDGAGCAAAALCAQMLAPTARDWWQPASPGTEPAIVPAIGALGLSPILPTGIGLGQGAGTLLALPHLRLATQFAEGEA</sequence>
<evidence type="ECO:0000313" key="1">
    <source>
        <dbReference type="EMBL" id="PZO98359.1"/>
    </source>
</evidence>
<dbReference type="EMBL" id="QFNY01000296">
    <property type="protein sequence ID" value="PZO98359.1"/>
    <property type="molecule type" value="Genomic_DNA"/>
</dbReference>
<organism evidence="1 2">
    <name type="scientific">Corynebacterium urealyticum</name>
    <dbReference type="NCBI Taxonomy" id="43771"/>
    <lineage>
        <taxon>Bacteria</taxon>
        <taxon>Bacillati</taxon>
        <taxon>Actinomycetota</taxon>
        <taxon>Actinomycetes</taxon>
        <taxon>Mycobacteriales</taxon>
        <taxon>Corynebacteriaceae</taxon>
        <taxon>Corynebacterium</taxon>
    </lineage>
</organism>
<dbReference type="GO" id="GO:0008939">
    <property type="term" value="F:nicotinate-nucleotide-dimethylbenzimidazole phosphoribosyltransferase activity"/>
    <property type="evidence" value="ECO:0007669"/>
    <property type="project" value="InterPro"/>
</dbReference>
<evidence type="ECO:0000313" key="2">
    <source>
        <dbReference type="Proteomes" id="UP000249451"/>
    </source>
</evidence>
<dbReference type="AlphaFoldDB" id="A0A2W5B0Z9"/>
<comment type="caution">
    <text evidence="1">The sequence shown here is derived from an EMBL/GenBank/DDBJ whole genome shotgun (WGS) entry which is preliminary data.</text>
</comment>
<accession>A0A2W5B0Z9</accession>
<dbReference type="Proteomes" id="UP000249451">
    <property type="component" value="Unassembled WGS sequence"/>
</dbReference>
<dbReference type="InterPro" id="IPR003200">
    <property type="entry name" value="Nict_dMeBzImd_PRibTrfase"/>
</dbReference>
<dbReference type="InterPro" id="IPR036087">
    <property type="entry name" value="Nict_dMeBzImd_PRibTrfase_sf"/>
</dbReference>
<protein>
    <submittedName>
        <fullName evidence="1">Nicotinate-nucleotide--dimethylbenzimidazole phosphoribosyltransferase</fullName>
    </submittedName>
</protein>
<proteinExistence type="predicted"/>
<keyword evidence="1" id="KW-0328">Glycosyltransferase</keyword>
<dbReference type="SUPFAM" id="SSF52733">
    <property type="entry name" value="Nicotinate mononucleotide:5,6-dimethylbenzimidazole phosphoribosyltransferase (CobT)"/>
    <property type="match status" value="1"/>
</dbReference>
<dbReference type="Gene3D" id="3.40.50.10210">
    <property type="match status" value="1"/>
</dbReference>
<reference evidence="1 2" key="1">
    <citation type="submission" date="2017-11" db="EMBL/GenBank/DDBJ databases">
        <title>Infants hospitalized years apart are colonized by the same room-sourced microbial strains.</title>
        <authorList>
            <person name="Brooks B."/>
            <person name="Olm M.R."/>
            <person name="Firek B.A."/>
            <person name="Baker R."/>
            <person name="Thomas B.C."/>
            <person name="Morowitz M.J."/>
            <person name="Banfield J.F."/>
        </authorList>
    </citation>
    <scope>NUCLEOTIDE SEQUENCE [LARGE SCALE GENOMIC DNA]</scope>
    <source>
        <strain evidence="1">S2_012_000_R3_87</strain>
    </source>
</reference>
<name>A0A2W5B0Z9_9CORY</name>
<dbReference type="PANTHER" id="PTHR43463:SF1">
    <property type="entry name" value="NICOTINATE-NUCLEOTIDE--DIMETHYLBENZIMIDAZOLE PHOSPHORIBOSYLTRANSFERASE"/>
    <property type="match status" value="1"/>
</dbReference>
<dbReference type="Pfam" id="PF02277">
    <property type="entry name" value="DBI_PRT"/>
    <property type="match status" value="1"/>
</dbReference>